<reference evidence="2" key="1">
    <citation type="submission" date="2023-01" db="EMBL/GenBank/DDBJ databases">
        <title>Colletotrichum chrysophilum M932 genome sequence.</title>
        <authorList>
            <person name="Baroncelli R."/>
        </authorList>
    </citation>
    <scope>NUCLEOTIDE SEQUENCE</scope>
    <source>
        <strain evidence="2">M932</strain>
    </source>
</reference>
<organism evidence="2 3">
    <name type="scientific">Colletotrichum chrysophilum</name>
    <dbReference type="NCBI Taxonomy" id="1836956"/>
    <lineage>
        <taxon>Eukaryota</taxon>
        <taxon>Fungi</taxon>
        <taxon>Dikarya</taxon>
        <taxon>Ascomycota</taxon>
        <taxon>Pezizomycotina</taxon>
        <taxon>Sordariomycetes</taxon>
        <taxon>Hypocreomycetidae</taxon>
        <taxon>Glomerellales</taxon>
        <taxon>Glomerellaceae</taxon>
        <taxon>Colletotrichum</taxon>
        <taxon>Colletotrichum gloeosporioides species complex</taxon>
    </lineage>
</organism>
<proteinExistence type="predicted"/>
<evidence type="ECO:0000256" key="1">
    <source>
        <dbReference type="SAM" id="MobiDB-lite"/>
    </source>
</evidence>
<comment type="caution">
    <text evidence="2">The sequence shown here is derived from an EMBL/GenBank/DDBJ whole genome shotgun (WGS) entry which is preliminary data.</text>
</comment>
<evidence type="ECO:0000313" key="3">
    <source>
        <dbReference type="Proteomes" id="UP001243330"/>
    </source>
</evidence>
<keyword evidence="3" id="KW-1185">Reference proteome</keyword>
<name>A0AAD9EHL8_9PEZI</name>
<sequence length="64" mass="7083">MGLSFCCALDIYRFVAVIIGGAWGLELIPHHGQHDDVHVSSHGMASWSEQQTRTGNPEYPFVGR</sequence>
<dbReference type="EMBL" id="JAQOWY010000163">
    <property type="protein sequence ID" value="KAK1848718.1"/>
    <property type="molecule type" value="Genomic_DNA"/>
</dbReference>
<accession>A0AAD9EHL8</accession>
<evidence type="ECO:0000313" key="2">
    <source>
        <dbReference type="EMBL" id="KAK1848718.1"/>
    </source>
</evidence>
<protein>
    <submittedName>
        <fullName evidence="2">Uncharacterized protein</fullName>
    </submittedName>
</protein>
<gene>
    <name evidence="2" type="ORF">CCHR01_08623</name>
</gene>
<dbReference type="Proteomes" id="UP001243330">
    <property type="component" value="Unassembled WGS sequence"/>
</dbReference>
<feature type="region of interest" description="Disordered" evidence="1">
    <location>
        <begin position="39"/>
        <end position="64"/>
    </location>
</feature>
<dbReference type="AlphaFoldDB" id="A0AAD9EHL8"/>